<evidence type="ECO:0000313" key="2">
    <source>
        <dbReference type="Proteomes" id="UP000308600"/>
    </source>
</evidence>
<protein>
    <submittedName>
        <fullName evidence="1">Uncharacterized protein</fullName>
    </submittedName>
</protein>
<dbReference type="EMBL" id="ML208263">
    <property type="protein sequence ID" value="TFK75423.1"/>
    <property type="molecule type" value="Genomic_DNA"/>
</dbReference>
<name>A0ACD3BBJ8_9AGAR</name>
<gene>
    <name evidence="1" type="ORF">BDN72DRAFT_832299</name>
</gene>
<organism evidence="1 2">
    <name type="scientific">Pluteus cervinus</name>
    <dbReference type="NCBI Taxonomy" id="181527"/>
    <lineage>
        <taxon>Eukaryota</taxon>
        <taxon>Fungi</taxon>
        <taxon>Dikarya</taxon>
        <taxon>Basidiomycota</taxon>
        <taxon>Agaricomycotina</taxon>
        <taxon>Agaricomycetes</taxon>
        <taxon>Agaricomycetidae</taxon>
        <taxon>Agaricales</taxon>
        <taxon>Pluteineae</taxon>
        <taxon>Pluteaceae</taxon>
        <taxon>Pluteus</taxon>
    </lineage>
</organism>
<reference evidence="1 2" key="1">
    <citation type="journal article" date="2019" name="Nat. Ecol. Evol.">
        <title>Megaphylogeny resolves global patterns of mushroom evolution.</title>
        <authorList>
            <person name="Varga T."/>
            <person name="Krizsan K."/>
            <person name="Foldi C."/>
            <person name="Dima B."/>
            <person name="Sanchez-Garcia M."/>
            <person name="Sanchez-Ramirez S."/>
            <person name="Szollosi G.J."/>
            <person name="Szarkandi J.G."/>
            <person name="Papp V."/>
            <person name="Albert L."/>
            <person name="Andreopoulos W."/>
            <person name="Angelini C."/>
            <person name="Antonin V."/>
            <person name="Barry K.W."/>
            <person name="Bougher N.L."/>
            <person name="Buchanan P."/>
            <person name="Buyck B."/>
            <person name="Bense V."/>
            <person name="Catcheside P."/>
            <person name="Chovatia M."/>
            <person name="Cooper J."/>
            <person name="Damon W."/>
            <person name="Desjardin D."/>
            <person name="Finy P."/>
            <person name="Geml J."/>
            <person name="Haridas S."/>
            <person name="Hughes K."/>
            <person name="Justo A."/>
            <person name="Karasinski D."/>
            <person name="Kautmanova I."/>
            <person name="Kiss B."/>
            <person name="Kocsube S."/>
            <person name="Kotiranta H."/>
            <person name="LaButti K.M."/>
            <person name="Lechner B.E."/>
            <person name="Liimatainen K."/>
            <person name="Lipzen A."/>
            <person name="Lukacs Z."/>
            <person name="Mihaltcheva S."/>
            <person name="Morgado L.N."/>
            <person name="Niskanen T."/>
            <person name="Noordeloos M.E."/>
            <person name="Ohm R.A."/>
            <person name="Ortiz-Santana B."/>
            <person name="Ovrebo C."/>
            <person name="Racz N."/>
            <person name="Riley R."/>
            <person name="Savchenko A."/>
            <person name="Shiryaev A."/>
            <person name="Soop K."/>
            <person name="Spirin V."/>
            <person name="Szebenyi C."/>
            <person name="Tomsovsky M."/>
            <person name="Tulloss R.E."/>
            <person name="Uehling J."/>
            <person name="Grigoriev I.V."/>
            <person name="Vagvolgyi C."/>
            <person name="Papp T."/>
            <person name="Martin F.M."/>
            <person name="Miettinen O."/>
            <person name="Hibbett D.S."/>
            <person name="Nagy L.G."/>
        </authorList>
    </citation>
    <scope>NUCLEOTIDE SEQUENCE [LARGE SCALE GENOMIC DNA]</scope>
    <source>
        <strain evidence="1 2">NL-1719</strain>
    </source>
</reference>
<accession>A0ACD3BBJ8</accession>
<evidence type="ECO:0000313" key="1">
    <source>
        <dbReference type="EMBL" id="TFK75423.1"/>
    </source>
</evidence>
<sequence length="150" mass="17351">MDHCPTKVWFKLSTEPIAHVAFNARAIRCCSKATSMDLWFFLDQRAKHGTKTTMMIIIFRFTTEVMKAAVDRVNDIRPFKIKDQTRSRRFSKSRLSQKLLMTSLKCRRLQPPGSDGIIWTNSETLLRIRSTSADTLSPEPACTCKWFHPL</sequence>
<proteinExistence type="predicted"/>
<keyword evidence="2" id="KW-1185">Reference proteome</keyword>
<dbReference type="Proteomes" id="UP000308600">
    <property type="component" value="Unassembled WGS sequence"/>
</dbReference>